<dbReference type="Proteomes" id="UP001295444">
    <property type="component" value="Chromosome 01"/>
</dbReference>
<evidence type="ECO:0000313" key="2">
    <source>
        <dbReference type="EMBL" id="CAH2223184.1"/>
    </source>
</evidence>
<name>A0AAD1R6F4_PELCU</name>
<gene>
    <name evidence="2" type="ORF">PECUL_23A036312</name>
</gene>
<reference evidence="2" key="1">
    <citation type="submission" date="2022-03" db="EMBL/GenBank/DDBJ databases">
        <authorList>
            <person name="Alioto T."/>
            <person name="Alioto T."/>
            <person name="Gomez Garrido J."/>
        </authorList>
    </citation>
    <scope>NUCLEOTIDE SEQUENCE</scope>
</reference>
<feature type="compositionally biased region" description="Basic and acidic residues" evidence="1">
    <location>
        <begin position="1"/>
        <end position="11"/>
    </location>
</feature>
<dbReference type="AlphaFoldDB" id="A0AAD1R6F4"/>
<proteinExistence type="predicted"/>
<keyword evidence="3" id="KW-1185">Reference proteome</keyword>
<evidence type="ECO:0000313" key="3">
    <source>
        <dbReference type="Proteomes" id="UP001295444"/>
    </source>
</evidence>
<feature type="non-terminal residue" evidence="2">
    <location>
        <position position="353"/>
    </location>
</feature>
<feature type="region of interest" description="Disordered" evidence="1">
    <location>
        <begin position="1"/>
        <end position="44"/>
    </location>
</feature>
<dbReference type="EMBL" id="OW240912">
    <property type="protein sequence ID" value="CAH2223184.1"/>
    <property type="molecule type" value="Genomic_DNA"/>
</dbReference>
<sequence>ETERTQRKDYHQLFSAQGRDLGTSQPFCNPMPGFPSKENPDGGLGTTSLNGGLINEKELSKGIFNLTPTPLSDEEINLLSRGLKFAPNRRANNFELYIDLKKFIRSLTIKRHFLLHPPEIKTGGEGIDVDYRFRPKSHFFPTHSKGPFLETFEHLVDQQFQNMMKGTNRNKKNCFPNLNKKEENTLKRLIERDDVIIREADKGGGIVLMTTTYYLQEAAHILGDKDTYSVLKCDPTSRFNVELQTILNRAKERGTISQKNYDFLYQKTPIIPIFYFLPKTHKRLPNPPGRPIISGINSLTANLSAYVDSRLQKYAQGAPSYVKDTKSFLQEVENIEWDPEYSWATLDVTSLYS</sequence>
<dbReference type="PANTHER" id="PTHR21301:SF13">
    <property type="match status" value="1"/>
</dbReference>
<organism evidence="2 3">
    <name type="scientific">Pelobates cultripes</name>
    <name type="common">Western spadefoot toad</name>
    <dbReference type="NCBI Taxonomy" id="61616"/>
    <lineage>
        <taxon>Eukaryota</taxon>
        <taxon>Metazoa</taxon>
        <taxon>Chordata</taxon>
        <taxon>Craniata</taxon>
        <taxon>Vertebrata</taxon>
        <taxon>Euteleostomi</taxon>
        <taxon>Amphibia</taxon>
        <taxon>Batrachia</taxon>
        <taxon>Anura</taxon>
        <taxon>Pelobatoidea</taxon>
        <taxon>Pelobatidae</taxon>
        <taxon>Pelobates</taxon>
    </lineage>
</organism>
<dbReference type="PANTHER" id="PTHR21301">
    <property type="entry name" value="REVERSE TRANSCRIPTASE"/>
    <property type="match status" value="1"/>
</dbReference>
<evidence type="ECO:0000256" key="1">
    <source>
        <dbReference type="SAM" id="MobiDB-lite"/>
    </source>
</evidence>
<accession>A0AAD1R6F4</accession>
<protein>
    <submittedName>
        <fullName evidence="2">Uncharacterized protein</fullName>
    </submittedName>
</protein>
<feature type="non-terminal residue" evidence="2">
    <location>
        <position position="1"/>
    </location>
</feature>